<feature type="chain" id="PRO_5003240881" evidence="4">
    <location>
        <begin position="28"/>
        <end position="149"/>
    </location>
</feature>
<evidence type="ECO:0000256" key="2">
    <source>
        <dbReference type="ARBA" id="ARBA00022685"/>
    </source>
</evidence>
<dbReference type="InterPro" id="IPR036438">
    <property type="entry name" value="Insulin-like_sf"/>
</dbReference>
<gene>
    <name evidence="5" type="ORF">DAPPUDRAFT_316719</name>
</gene>
<dbReference type="HOGENOM" id="CLU_1751519_0_0_1"/>
<proteinExistence type="inferred from homology"/>
<dbReference type="OrthoDB" id="6354447at2759"/>
<keyword evidence="3 4" id="KW-0732">Signal</keyword>
<dbReference type="Proteomes" id="UP000000305">
    <property type="component" value="Unassembled WGS sequence"/>
</dbReference>
<dbReference type="KEGG" id="dpx:DAPPUDRAFT_316719"/>
<protein>
    <submittedName>
        <fullName evidence="5">Insulin/IGF/relaxin-like peptide 4</fullName>
    </submittedName>
</protein>
<dbReference type="PhylomeDB" id="E9GDS9"/>
<keyword evidence="6" id="KW-1185">Reference proteome</keyword>
<dbReference type="InterPro" id="IPR022353">
    <property type="entry name" value="Insulin_CS"/>
</dbReference>
<evidence type="ECO:0000313" key="6">
    <source>
        <dbReference type="Proteomes" id="UP000000305"/>
    </source>
</evidence>
<dbReference type="PROSITE" id="PS00262">
    <property type="entry name" value="INSULIN"/>
    <property type="match status" value="1"/>
</dbReference>
<dbReference type="Gene3D" id="1.10.100.10">
    <property type="entry name" value="Insulin-like"/>
    <property type="match status" value="1"/>
</dbReference>
<dbReference type="SUPFAM" id="SSF56994">
    <property type="entry name" value="Insulin-like"/>
    <property type="match status" value="1"/>
</dbReference>
<dbReference type="InParanoid" id="E9GDS9"/>
<feature type="signal peptide" evidence="4">
    <location>
        <begin position="1"/>
        <end position="27"/>
    </location>
</feature>
<evidence type="ECO:0000256" key="1">
    <source>
        <dbReference type="ARBA" id="ARBA00009034"/>
    </source>
</evidence>
<evidence type="ECO:0000256" key="3">
    <source>
        <dbReference type="ARBA" id="ARBA00022729"/>
    </source>
</evidence>
<dbReference type="EMBL" id="GL732540">
    <property type="protein sequence ID" value="EFX82427.1"/>
    <property type="molecule type" value="Genomic_DNA"/>
</dbReference>
<reference evidence="5 6" key="1">
    <citation type="journal article" date="2011" name="Science">
        <title>The ecoresponsive genome of Daphnia pulex.</title>
        <authorList>
            <person name="Colbourne J.K."/>
            <person name="Pfrender M.E."/>
            <person name="Gilbert D."/>
            <person name="Thomas W.K."/>
            <person name="Tucker A."/>
            <person name="Oakley T.H."/>
            <person name="Tokishita S."/>
            <person name="Aerts A."/>
            <person name="Arnold G.J."/>
            <person name="Basu M.K."/>
            <person name="Bauer D.J."/>
            <person name="Caceres C.E."/>
            <person name="Carmel L."/>
            <person name="Casola C."/>
            <person name="Choi J.H."/>
            <person name="Detter J.C."/>
            <person name="Dong Q."/>
            <person name="Dusheyko S."/>
            <person name="Eads B.D."/>
            <person name="Frohlich T."/>
            <person name="Geiler-Samerotte K.A."/>
            <person name="Gerlach D."/>
            <person name="Hatcher P."/>
            <person name="Jogdeo S."/>
            <person name="Krijgsveld J."/>
            <person name="Kriventseva E.V."/>
            <person name="Kultz D."/>
            <person name="Laforsch C."/>
            <person name="Lindquist E."/>
            <person name="Lopez J."/>
            <person name="Manak J.R."/>
            <person name="Muller J."/>
            <person name="Pangilinan J."/>
            <person name="Patwardhan R.P."/>
            <person name="Pitluck S."/>
            <person name="Pritham E.J."/>
            <person name="Rechtsteiner A."/>
            <person name="Rho M."/>
            <person name="Rogozin I.B."/>
            <person name="Sakarya O."/>
            <person name="Salamov A."/>
            <person name="Schaack S."/>
            <person name="Shapiro H."/>
            <person name="Shiga Y."/>
            <person name="Skalitzky C."/>
            <person name="Smith Z."/>
            <person name="Souvorov A."/>
            <person name="Sung W."/>
            <person name="Tang Z."/>
            <person name="Tsuchiya D."/>
            <person name="Tu H."/>
            <person name="Vos H."/>
            <person name="Wang M."/>
            <person name="Wolf Y.I."/>
            <person name="Yamagata H."/>
            <person name="Yamada T."/>
            <person name="Ye Y."/>
            <person name="Shaw J.R."/>
            <person name="Andrews J."/>
            <person name="Crease T.J."/>
            <person name="Tang H."/>
            <person name="Lucas S.M."/>
            <person name="Robertson H.M."/>
            <person name="Bork P."/>
            <person name="Koonin E.V."/>
            <person name="Zdobnov E.M."/>
            <person name="Grigoriev I.V."/>
            <person name="Lynch M."/>
            <person name="Boore J.L."/>
        </authorList>
    </citation>
    <scope>NUCLEOTIDE SEQUENCE [LARGE SCALE GENOMIC DNA]</scope>
</reference>
<keyword evidence="2" id="KW-0165">Cleavage on pair of basic residues</keyword>
<evidence type="ECO:0000256" key="4">
    <source>
        <dbReference type="SAM" id="SignalP"/>
    </source>
</evidence>
<sequence>MRTLTAGKRLKTSVLLMVLAGLGLTQGRPPHQQNQPMMMRFCGIELTLVIDEVCTAHKSPAFVDHFILNRPSSNNESTGNGRTELDDKKSDSLLRQCCVIGCTEDDLATFCRIDRNQIREVAIRLRSEDVDADWLYEFLPRYGAIHAPE</sequence>
<organism evidence="5 6">
    <name type="scientific">Daphnia pulex</name>
    <name type="common">Water flea</name>
    <dbReference type="NCBI Taxonomy" id="6669"/>
    <lineage>
        <taxon>Eukaryota</taxon>
        <taxon>Metazoa</taxon>
        <taxon>Ecdysozoa</taxon>
        <taxon>Arthropoda</taxon>
        <taxon>Crustacea</taxon>
        <taxon>Branchiopoda</taxon>
        <taxon>Diplostraca</taxon>
        <taxon>Cladocera</taxon>
        <taxon>Anomopoda</taxon>
        <taxon>Daphniidae</taxon>
        <taxon>Daphnia</taxon>
    </lineage>
</organism>
<evidence type="ECO:0000313" key="5">
    <source>
        <dbReference type="EMBL" id="EFX82427.1"/>
    </source>
</evidence>
<dbReference type="AlphaFoldDB" id="E9GDS9"/>
<comment type="similarity">
    <text evidence="1">Belongs to the insulin family.</text>
</comment>
<accession>E9GDS9</accession>
<name>E9GDS9_DAPPU</name>